<comment type="caution">
    <text evidence="12">The sequence shown here is derived from an EMBL/GenBank/DDBJ whole genome shotgun (WGS) entry which is preliminary data.</text>
</comment>
<comment type="similarity">
    <text evidence="2">Belongs to the krueppel C2H2-type zinc-finger protein family.</text>
</comment>
<dbReference type="FunFam" id="3.30.160.60:FF:000761">
    <property type="entry name" value="Zinc finger protein 449"/>
    <property type="match status" value="1"/>
</dbReference>
<evidence type="ECO:0000256" key="5">
    <source>
        <dbReference type="ARBA" id="ARBA00022771"/>
    </source>
</evidence>
<evidence type="ECO:0000256" key="10">
    <source>
        <dbReference type="PROSITE-ProRule" id="PRU00042"/>
    </source>
</evidence>
<evidence type="ECO:0000256" key="8">
    <source>
        <dbReference type="ARBA" id="ARBA00023163"/>
    </source>
</evidence>
<feature type="domain" description="C2H2-type" evidence="11">
    <location>
        <begin position="107"/>
        <end position="134"/>
    </location>
</feature>
<dbReference type="AlphaFoldDB" id="A0AAV1JUE3"/>
<dbReference type="GO" id="GO:0000981">
    <property type="term" value="F:DNA-binding transcription factor activity, RNA polymerase II-specific"/>
    <property type="evidence" value="ECO:0007669"/>
    <property type="project" value="TreeGrafter"/>
</dbReference>
<proteinExistence type="inferred from homology"/>
<protein>
    <recommendedName>
        <fullName evidence="11">C2H2-type domain-containing protein</fullName>
    </recommendedName>
</protein>
<evidence type="ECO:0000256" key="3">
    <source>
        <dbReference type="ARBA" id="ARBA00022723"/>
    </source>
</evidence>
<dbReference type="FunFam" id="3.30.160.60:FF:002063">
    <property type="entry name" value="RB associated KRAB zinc finger"/>
    <property type="match status" value="1"/>
</dbReference>
<feature type="domain" description="C2H2-type" evidence="11">
    <location>
        <begin position="135"/>
        <end position="162"/>
    </location>
</feature>
<accession>A0AAV1JUE3</accession>
<evidence type="ECO:0000256" key="4">
    <source>
        <dbReference type="ARBA" id="ARBA00022737"/>
    </source>
</evidence>
<reference evidence="12 13" key="1">
    <citation type="submission" date="2023-11" db="EMBL/GenBank/DDBJ databases">
        <authorList>
            <person name="Okamura Y."/>
        </authorList>
    </citation>
    <scope>NUCLEOTIDE SEQUENCE [LARGE SCALE GENOMIC DNA]</scope>
</reference>
<feature type="domain" description="C2H2-type" evidence="11">
    <location>
        <begin position="51"/>
        <end position="78"/>
    </location>
</feature>
<comment type="subcellular location">
    <subcellularLocation>
        <location evidence="1">Nucleus</location>
    </subcellularLocation>
</comment>
<keyword evidence="8" id="KW-0804">Transcription</keyword>
<name>A0AAV1JUE3_9NEOP</name>
<dbReference type="Gene3D" id="3.30.160.60">
    <property type="entry name" value="Classic Zinc Finger"/>
    <property type="match status" value="4"/>
</dbReference>
<gene>
    <name evidence="12" type="ORF">LNINA_LOCUS11491</name>
</gene>
<dbReference type="PROSITE" id="PS50157">
    <property type="entry name" value="ZINC_FINGER_C2H2_2"/>
    <property type="match status" value="4"/>
</dbReference>
<keyword evidence="4" id="KW-0677">Repeat</keyword>
<dbReference type="Proteomes" id="UP001497472">
    <property type="component" value="Unassembled WGS sequence"/>
</dbReference>
<evidence type="ECO:0000259" key="11">
    <source>
        <dbReference type="PROSITE" id="PS50157"/>
    </source>
</evidence>
<evidence type="ECO:0000256" key="1">
    <source>
        <dbReference type="ARBA" id="ARBA00004123"/>
    </source>
</evidence>
<dbReference type="Pfam" id="PF13465">
    <property type="entry name" value="zf-H2C2_2"/>
    <property type="match status" value="1"/>
</dbReference>
<evidence type="ECO:0000256" key="2">
    <source>
        <dbReference type="ARBA" id="ARBA00006991"/>
    </source>
</evidence>
<keyword evidence="5 10" id="KW-0863">Zinc-finger</keyword>
<dbReference type="InterPro" id="IPR036236">
    <property type="entry name" value="Znf_C2H2_sf"/>
</dbReference>
<feature type="domain" description="C2H2-type" evidence="11">
    <location>
        <begin position="79"/>
        <end position="106"/>
    </location>
</feature>
<evidence type="ECO:0000256" key="7">
    <source>
        <dbReference type="ARBA" id="ARBA00023015"/>
    </source>
</evidence>
<evidence type="ECO:0000256" key="6">
    <source>
        <dbReference type="ARBA" id="ARBA00022833"/>
    </source>
</evidence>
<keyword evidence="3" id="KW-0479">Metal-binding</keyword>
<evidence type="ECO:0000313" key="13">
    <source>
        <dbReference type="Proteomes" id="UP001497472"/>
    </source>
</evidence>
<sequence length="190" mass="21672">MSQTEPLDLSTKKSRAIDFKILSGLNRHLLRLYEKTNMVEKVPGCKSKSILPCEVCFKSFDRPSLLKRHMRTHTGEKPHVCNICGKGFSTSSSLNTHRRIHTGEKPHKCPECGKCFTASSNLYYHRMTHTKNKPHKCAWCPRSFPTPGELRAHLLSHGGRQIGRPVDKQIHADLWPVLSSLKSLHSFQYN</sequence>
<dbReference type="GO" id="GO:0003677">
    <property type="term" value="F:DNA binding"/>
    <property type="evidence" value="ECO:0007669"/>
    <property type="project" value="UniProtKB-KW"/>
</dbReference>
<dbReference type="PANTHER" id="PTHR24394">
    <property type="entry name" value="ZINC FINGER PROTEIN"/>
    <property type="match status" value="1"/>
</dbReference>
<dbReference type="SUPFAM" id="SSF57667">
    <property type="entry name" value="beta-beta-alpha zinc fingers"/>
    <property type="match status" value="2"/>
</dbReference>
<organism evidence="12 13">
    <name type="scientific">Leptosia nina</name>
    <dbReference type="NCBI Taxonomy" id="320188"/>
    <lineage>
        <taxon>Eukaryota</taxon>
        <taxon>Metazoa</taxon>
        <taxon>Ecdysozoa</taxon>
        <taxon>Arthropoda</taxon>
        <taxon>Hexapoda</taxon>
        <taxon>Insecta</taxon>
        <taxon>Pterygota</taxon>
        <taxon>Neoptera</taxon>
        <taxon>Endopterygota</taxon>
        <taxon>Lepidoptera</taxon>
        <taxon>Glossata</taxon>
        <taxon>Ditrysia</taxon>
        <taxon>Papilionoidea</taxon>
        <taxon>Pieridae</taxon>
        <taxon>Pierinae</taxon>
        <taxon>Leptosia</taxon>
    </lineage>
</organism>
<keyword evidence="7" id="KW-0805">Transcription regulation</keyword>
<dbReference type="SMART" id="SM00355">
    <property type="entry name" value="ZnF_C2H2"/>
    <property type="match status" value="4"/>
</dbReference>
<dbReference type="InterPro" id="IPR013087">
    <property type="entry name" value="Znf_C2H2_type"/>
</dbReference>
<evidence type="ECO:0000313" key="12">
    <source>
        <dbReference type="EMBL" id="CAK1552447.1"/>
    </source>
</evidence>
<dbReference type="Pfam" id="PF00096">
    <property type="entry name" value="zf-C2H2"/>
    <property type="match status" value="2"/>
</dbReference>
<dbReference type="GO" id="GO:0008270">
    <property type="term" value="F:zinc ion binding"/>
    <property type="evidence" value="ECO:0007669"/>
    <property type="project" value="UniProtKB-KW"/>
</dbReference>
<dbReference type="EMBL" id="CAVLEF010000144">
    <property type="protein sequence ID" value="CAK1552447.1"/>
    <property type="molecule type" value="Genomic_DNA"/>
</dbReference>
<evidence type="ECO:0000256" key="9">
    <source>
        <dbReference type="ARBA" id="ARBA00023242"/>
    </source>
</evidence>
<keyword evidence="6" id="KW-0862">Zinc</keyword>
<dbReference type="GO" id="GO:0005634">
    <property type="term" value="C:nucleus"/>
    <property type="evidence" value="ECO:0007669"/>
    <property type="project" value="UniProtKB-SubCell"/>
</dbReference>
<keyword evidence="9" id="KW-0539">Nucleus</keyword>
<keyword evidence="13" id="KW-1185">Reference proteome</keyword>
<dbReference type="FunFam" id="3.30.160.60:FF:001532">
    <property type="entry name" value="Zinc finger protein 483"/>
    <property type="match status" value="1"/>
</dbReference>
<dbReference type="PANTHER" id="PTHR24394:SF48">
    <property type="entry name" value="ZINC FINGER PROTEIN 771"/>
    <property type="match status" value="1"/>
</dbReference>
<dbReference type="PROSITE" id="PS00028">
    <property type="entry name" value="ZINC_FINGER_C2H2_1"/>
    <property type="match status" value="4"/>
</dbReference>